<dbReference type="Gene3D" id="3.30.559.10">
    <property type="entry name" value="Chloramphenicol acetyltransferase-like domain"/>
    <property type="match status" value="1"/>
</dbReference>
<organism evidence="3 4">
    <name type="scientific">Rhodococcus kronopolitis</name>
    <dbReference type="NCBI Taxonomy" id="1460226"/>
    <lineage>
        <taxon>Bacteria</taxon>
        <taxon>Bacillati</taxon>
        <taxon>Actinomycetota</taxon>
        <taxon>Actinomycetes</taxon>
        <taxon>Mycobacteriales</taxon>
        <taxon>Nocardiaceae</taxon>
        <taxon>Rhodococcus</taxon>
    </lineage>
</organism>
<reference evidence="4" key="1">
    <citation type="journal article" date="2019" name="Int. J. Syst. Evol. Microbiol.">
        <title>The Global Catalogue of Microorganisms (GCM) 10K type strain sequencing project: providing services to taxonomists for standard genome sequencing and annotation.</title>
        <authorList>
            <consortium name="The Broad Institute Genomics Platform"/>
            <consortium name="The Broad Institute Genome Sequencing Center for Infectious Disease"/>
            <person name="Wu L."/>
            <person name="Ma J."/>
        </authorList>
    </citation>
    <scope>NUCLEOTIDE SEQUENCE [LARGE SCALE GENOMIC DNA]</scope>
    <source>
        <strain evidence="4">CCUG 54520</strain>
    </source>
</reference>
<evidence type="ECO:0000259" key="2">
    <source>
        <dbReference type="Pfam" id="PF00668"/>
    </source>
</evidence>
<evidence type="ECO:0000256" key="1">
    <source>
        <dbReference type="SAM" id="MobiDB-lite"/>
    </source>
</evidence>
<evidence type="ECO:0000313" key="3">
    <source>
        <dbReference type="EMBL" id="MFC4604892.1"/>
    </source>
</evidence>
<dbReference type="SUPFAM" id="SSF52777">
    <property type="entry name" value="CoA-dependent acyltransferases"/>
    <property type="match status" value="2"/>
</dbReference>
<dbReference type="Proteomes" id="UP001595914">
    <property type="component" value="Unassembled WGS sequence"/>
</dbReference>
<feature type="region of interest" description="Disordered" evidence="1">
    <location>
        <begin position="251"/>
        <end position="272"/>
    </location>
</feature>
<feature type="domain" description="Condensation" evidence="2">
    <location>
        <begin position="84"/>
        <end position="473"/>
    </location>
</feature>
<evidence type="ECO:0000313" key="4">
    <source>
        <dbReference type="Proteomes" id="UP001595914"/>
    </source>
</evidence>
<protein>
    <submittedName>
        <fullName evidence="3">Condensation domain-containing protein</fullName>
    </submittedName>
</protein>
<accession>A0ABV9FTI1</accession>
<dbReference type="PANTHER" id="PTHR45527:SF1">
    <property type="entry name" value="FATTY ACID SYNTHASE"/>
    <property type="match status" value="1"/>
</dbReference>
<keyword evidence="4" id="KW-1185">Reference proteome</keyword>
<sequence length="484" mass="52236">MNTVSIFRRGRRAARADVAHVVEGQATVVGEVRREVLTAEAVPLSSVQAQLWREQAGRPDLPMWVAHCVELSRDETNGDALGAGELDVARLREASRLAAAELGSGLLRLVTVDGTPHQVLDPTLDADPDYLDLRGEPAPRAAAEAWMRAELDTPDPQLARIAVLRVDDTRYLWFSRFHPTILDGFGAVTLLARAAELYDAAVTGTQARPDRALGPAAIADLERDYEASARRTADAAYWSERLAGAPAGTSLADAAQAAESGPASDPVRTGDDRYVHAERPGMAGLLVDAERRYGTGAAALAASALAAYLARVTGRSDVVLDLPLPARMSAGLRYSGGALENAVPLRLHVAAGATVAELIVDTHQALVGAVQHQRFRFAPDRASRPVGPVLRVALATRVLRLHGQQVELREMSTSAVEDLRVELAERPDGSVRVAFTANPNRYDGAELVRHHRQFTRLFARMLEADPSTEIGDLRIEPRVRLHVV</sequence>
<dbReference type="InterPro" id="IPR001242">
    <property type="entry name" value="Condensation_dom"/>
</dbReference>
<dbReference type="InterPro" id="IPR023213">
    <property type="entry name" value="CAT-like_dom_sf"/>
</dbReference>
<dbReference type="Gene3D" id="3.30.559.30">
    <property type="entry name" value="Nonribosomal peptide synthetase, condensation domain"/>
    <property type="match status" value="1"/>
</dbReference>
<dbReference type="PANTHER" id="PTHR45527">
    <property type="entry name" value="NONRIBOSOMAL PEPTIDE SYNTHETASE"/>
    <property type="match status" value="1"/>
</dbReference>
<name>A0ABV9FTI1_9NOCA</name>
<dbReference type="Pfam" id="PF00668">
    <property type="entry name" value="Condensation"/>
    <property type="match status" value="1"/>
</dbReference>
<gene>
    <name evidence="3" type="ORF">ACFO6S_14435</name>
</gene>
<dbReference type="EMBL" id="JBHSFO010000008">
    <property type="protein sequence ID" value="MFC4604892.1"/>
    <property type="molecule type" value="Genomic_DNA"/>
</dbReference>
<comment type="caution">
    <text evidence="3">The sequence shown here is derived from an EMBL/GenBank/DDBJ whole genome shotgun (WGS) entry which is preliminary data.</text>
</comment>
<proteinExistence type="predicted"/>